<dbReference type="Proteomes" id="UP001155144">
    <property type="component" value="Unassembled WGS sequence"/>
</dbReference>
<dbReference type="Proteomes" id="UP001155057">
    <property type="component" value="Unassembled WGS sequence"/>
</dbReference>
<protein>
    <submittedName>
        <fullName evidence="1">Uncharacterized protein</fullName>
    </submittedName>
</protein>
<organism evidence="1 4">
    <name type="scientific">Salinibacter ruber</name>
    <dbReference type="NCBI Taxonomy" id="146919"/>
    <lineage>
        <taxon>Bacteria</taxon>
        <taxon>Pseudomonadati</taxon>
        <taxon>Rhodothermota</taxon>
        <taxon>Rhodothermia</taxon>
        <taxon>Rhodothermales</taxon>
        <taxon>Salinibacteraceae</taxon>
        <taxon>Salinibacter</taxon>
    </lineage>
</organism>
<evidence type="ECO:0000313" key="1">
    <source>
        <dbReference type="EMBL" id="MCS3709020.1"/>
    </source>
</evidence>
<sequence length="204" mass="22159">MAFLYDNLTAVVVGTTVLLILASLQLRAMELSTAASGQEAALTQSEEIATWMEEDLESMGRHIMTTDTVFGGLSRTKNEASPTDSVLTGLSFQYKENAGGAVQTVQYDVSAVKTDRVEGKDRTLYQLSRTKGGASAGRTPEMLGYIDVQFLDRTAAAISAPRANTDQIEALRVHFSVISPYRNSKSGVKEVHRMVAFPYTPAQN</sequence>
<dbReference type="EMBL" id="JANUBB010000002">
    <property type="protein sequence ID" value="MCS3950507.1"/>
    <property type="molecule type" value="Genomic_DNA"/>
</dbReference>
<gene>
    <name evidence="3" type="ORF">GGP45_001429</name>
    <name evidence="1" type="ORF">GGP61_000615</name>
    <name evidence="2" type="ORF">GGP83_000441</name>
</gene>
<comment type="caution">
    <text evidence="1">The sequence shown here is derived from an EMBL/GenBank/DDBJ whole genome shotgun (WGS) entry which is preliminary data.</text>
</comment>
<evidence type="ECO:0000313" key="4">
    <source>
        <dbReference type="Proteomes" id="UP001155057"/>
    </source>
</evidence>
<evidence type="ECO:0000313" key="2">
    <source>
        <dbReference type="EMBL" id="MCS3950507.1"/>
    </source>
</evidence>
<evidence type="ECO:0000313" key="3">
    <source>
        <dbReference type="EMBL" id="MCS4121087.1"/>
    </source>
</evidence>
<dbReference type="EMBL" id="JANUBL010000002">
    <property type="protein sequence ID" value="MCS4121087.1"/>
    <property type="molecule type" value="Genomic_DNA"/>
</dbReference>
<proteinExistence type="predicted"/>
<accession>A0A9X2Q2N1</accession>
<reference evidence="1" key="1">
    <citation type="submission" date="2022-08" db="EMBL/GenBank/DDBJ databases">
        <title>Genomic Encyclopedia of Type Strains, Phase V (KMG-V): Genome sequencing to study the core and pangenomes of soil and plant-associated prokaryotes.</title>
        <authorList>
            <person name="Whitman W."/>
        </authorList>
    </citation>
    <scope>NUCLEOTIDE SEQUENCE</scope>
    <source>
        <strain evidence="2">SP2017</strain>
        <strain evidence="3">SP3026</strain>
        <strain evidence="1">SP3049</strain>
    </source>
</reference>
<dbReference type="EMBL" id="JANUAE010000002">
    <property type="protein sequence ID" value="MCS3709020.1"/>
    <property type="molecule type" value="Genomic_DNA"/>
</dbReference>
<name>A0A9X2Q2N1_9BACT</name>
<dbReference type="AlphaFoldDB" id="A0A9X2Q2N1"/>
<dbReference type="GeneID" id="83728398"/>
<dbReference type="Proteomes" id="UP001155010">
    <property type="component" value="Unassembled WGS sequence"/>
</dbReference>
<dbReference type="RefSeq" id="WP_118828896.1">
    <property type="nucleotide sequence ID" value="NZ_CALTRY010000004.1"/>
</dbReference>